<dbReference type="Gene3D" id="3.40.50.12780">
    <property type="entry name" value="N-terminal domain of ligase-like"/>
    <property type="match status" value="1"/>
</dbReference>
<accession>A0A5N6VQI3</accession>
<dbReference type="GO" id="GO:0005737">
    <property type="term" value="C:cytoplasm"/>
    <property type="evidence" value="ECO:0007669"/>
    <property type="project" value="TreeGrafter"/>
</dbReference>
<dbReference type="SUPFAM" id="SSF52777">
    <property type="entry name" value="CoA-dependent acyltransferases"/>
    <property type="match status" value="1"/>
</dbReference>
<feature type="domain" description="AMP-dependent synthetase/ligase" evidence="4">
    <location>
        <begin position="276"/>
        <end position="481"/>
    </location>
</feature>
<dbReference type="Gene3D" id="3.30.300.30">
    <property type="match status" value="1"/>
</dbReference>
<dbReference type="GO" id="GO:0044550">
    <property type="term" value="P:secondary metabolite biosynthetic process"/>
    <property type="evidence" value="ECO:0007669"/>
    <property type="project" value="TreeGrafter"/>
</dbReference>
<dbReference type="GO" id="GO:0043041">
    <property type="term" value="P:amino acid activation for nonribosomal peptide biosynthetic process"/>
    <property type="evidence" value="ECO:0007669"/>
    <property type="project" value="TreeGrafter"/>
</dbReference>
<keyword evidence="6" id="KW-1185">Reference proteome</keyword>
<dbReference type="PANTHER" id="PTHR45527">
    <property type="entry name" value="NONRIBOSOMAL PEPTIDE SYNTHETASE"/>
    <property type="match status" value="1"/>
</dbReference>
<keyword evidence="1" id="KW-0596">Phosphopantetheine</keyword>
<dbReference type="InterPro" id="IPR000873">
    <property type="entry name" value="AMP-dep_synth/lig_dom"/>
</dbReference>
<organism evidence="5 6">
    <name type="scientific">Aspergillus transmontanensis</name>
    <dbReference type="NCBI Taxonomy" id="1034304"/>
    <lineage>
        <taxon>Eukaryota</taxon>
        <taxon>Fungi</taxon>
        <taxon>Dikarya</taxon>
        <taxon>Ascomycota</taxon>
        <taxon>Pezizomycotina</taxon>
        <taxon>Eurotiomycetes</taxon>
        <taxon>Eurotiomycetidae</taxon>
        <taxon>Eurotiales</taxon>
        <taxon>Aspergillaceae</taxon>
        <taxon>Aspergillus</taxon>
        <taxon>Aspergillus subgen. Circumdati</taxon>
    </lineage>
</organism>
<evidence type="ECO:0000313" key="6">
    <source>
        <dbReference type="Proteomes" id="UP000325433"/>
    </source>
</evidence>
<reference evidence="6" key="1">
    <citation type="submission" date="2019-04" db="EMBL/GenBank/DDBJ databases">
        <title>Friends and foes A comparative genomics studyof 23 Aspergillus species from section Flavi.</title>
        <authorList>
            <consortium name="DOE Joint Genome Institute"/>
            <person name="Kjaerbolling I."/>
            <person name="Vesth T."/>
            <person name="Frisvad J.C."/>
            <person name="Nybo J.L."/>
            <person name="Theobald S."/>
            <person name="Kildgaard S."/>
            <person name="Isbrandt T."/>
            <person name="Kuo A."/>
            <person name="Sato A."/>
            <person name="Lyhne E.K."/>
            <person name="Kogle M.E."/>
            <person name="Wiebenga A."/>
            <person name="Kun R.S."/>
            <person name="Lubbers R.J."/>
            <person name="Makela M.R."/>
            <person name="Barry K."/>
            <person name="Chovatia M."/>
            <person name="Clum A."/>
            <person name="Daum C."/>
            <person name="Haridas S."/>
            <person name="He G."/>
            <person name="LaButti K."/>
            <person name="Lipzen A."/>
            <person name="Mondo S."/>
            <person name="Riley R."/>
            <person name="Salamov A."/>
            <person name="Simmons B.A."/>
            <person name="Magnuson J.K."/>
            <person name="Henrissat B."/>
            <person name="Mortensen U.H."/>
            <person name="Larsen T.O."/>
            <person name="Devries R.P."/>
            <person name="Grigoriev I.V."/>
            <person name="Machida M."/>
            <person name="Baker S.E."/>
            <person name="Andersen M.R."/>
        </authorList>
    </citation>
    <scope>NUCLEOTIDE SEQUENCE [LARGE SCALE GENOMIC DNA]</scope>
    <source>
        <strain evidence="6">CBS 130015</strain>
    </source>
</reference>
<name>A0A5N6VQI3_9EURO</name>
<dbReference type="InterPro" id="IPR045851">
    <property type="entry name" value="AMP-bd_C_sf"/>
</dbReference>
<evidence type="ECO:0000256" key="1">
    <source>
        <dbReference type="ARBA" id="ARBA00022450"/>
    </source>
</evidence>
<dbReference type="SUPFAM" id="SSF56801">
    <property type="entry name" value="Acetyl-CoA synthetase-like"/>
    <property type="match status" value="1"/>
</dbReference>
<protein>
    <recommendedName>
        <fullName evidence="4">AMP-dependent synthetase/ligase domain-containing protein</fullName>
    </recommendedName>
</protein>
<gene>
    <name evidence="5" type="ORF">BDV41DRAFT_566390</name>
</gene>
<dbReference type="GO" id="GO:0031177">
    <property type="term" value="F:phosphopantetheine binding"/>
    <property type="evidence" value="ECO:0007669"/>
    <property type="project" value="TreeGrafter"/>
</dbReference>
<dbReference type="PANTHER" id="PTHR45527:SF12">
    <property type="entry name" value="NONRIBOSOMAL PEPTIDE SYNTHETASE IVOA"/>
    <property type="match status" value="1"/>
</dbReference>
<evidence type="ECO:0000259" key="4">
    <source>
        <dbReference type="Pfam" id="PF00501"/>
    </source>
</evidence>
<dbReference type="CDD" id="cd05918">
    <property type="entry name" value="A_NRPS_SidN3_like"/>
    <property type="match status" value="1"/>
</dbReference>
<evidence type="ECO:0000256" key="2">
    <source>
        <dbReference type="ARBA" id="ARBA00022553"/>
    </source>
</evidence>
<comment type="similarity">
    <text evidence="3">Belongs to the NRP synthetase family.</text>
</comment>
<dbReference type="Pfam" id="PF00501">
    <property type="entry name" value="AMP-binding"/>
    <property type="match status" value="1"/>
</dbReference>
<keyword evidence="2" id="KW-0597">Phosphoprotein</keyword>
<proteinExistence type="inferred from homology"/>
<dbReference type="AlphaFoldDB" id="A0A5N6VQI3"/>
<dbReference type="EMBL" id="ML738351">
    <property type="protein sequence ID" value="KAE8310622.1"/>
    <property type="molecule type" value="Genomic_DNA"/>
</dbReference>
<evidence type="ECO:0000313" key="5">
    <source>
        <dbReference type="EMBL" id="KAE8310622.1"/>
    </source>
</evidence>
<sequence length="660" mass="71811">MAKVYSGKPMESRPAFTPFIKYLTGLDLASESRLWAEHLRDASNLFSSKVSDYRLNHAKGSPCNMPSTRLGWQKPAVDSIDQCTGPSITTMPFRVKVRPQKFIQDALSDTQHLSADWVAHGHYGFPNLKNLSPEYSAACQNGYPLVANFDPGALQGDPVSKIPSQFAHNLSSILDAACLKNWNQIRSEPGEDCIHDLIEIHATAKPDELAISAWDGNLTYKQLSSLSSKRSKWTAFAMLAVLKAGGAFLLLDQAILTDAEHDSVLATASSRHQAEALLASVKLCNAAYMVFKSCSTGTPKGAVVEHRSFATHALTFSRSQVLAAKARVLQLASRAFDASIAEIPFTLVAGGCVCVPREVDRYTNIVEYVRYFAFNVLYLTSSVARGLKPDQLPHVRTLILVGEPMNEGDIATWAGHVDLVNAYGPSECSIETSLQQPVAISRPPQYKHCTLCVLLDSGPANHNTLLPIGAVGELLVEGPIVGGQPHGIYKTGDLLQYAPQLGGSLLYHGRKDTQVKLHGRRIELGVVEHCIHRCAGNTFKTAIVELVTADDKPSALVAFLLTTEAGTTGVPNSGDIFRNIRRSLENQLPPYMIPARFPPLSYIPKSLTGKTDRKYLRETAGRLPPAPTDEVTGIIVPRGPVYEPKPVGLDSNFSILVEAR</sequence>
<dbReference type="InterPro" id="IPR042099">
    <property type="entry name" value="ANL_N_sf"/>
</dbReference>
<dbReference type="Proteomes" id="UP000325433">
    <property type="component" value="Unassembled WGS sequence"/>
</dbReference>
<evidence type="ECO:0000256" key="3">
    <source>
        <dbReference type="ARBA" id="ARBA00029454"/>
    </source>
</evidence>